<evidence type="ECO:0000313" key="2">
    <source>
        <dbReference type="EMBL" id="CEG37791.1"/>
    </source>
</evidence>
<dbReference type="AlphaFoldDB" id="A0A0P1ABJ2"/>
<name>A0A0P1ABJ2_PLAHL</name>
<evidence type="ECO:0000256" key="1">
    <source>
        <dbReference type="SAM" id="MobiDB-lite"/>
    </source>
</evidence>
<keyword evidence="3" id="KW-1185">Reference proteome</keyword>
<dbReference type="EMBL" id="CCYD01000291">
    <property type="protein sequence ID" value="CEG37791.1"/>
    <property type="molecule type" value="Genomic_DNA"/>
</dbReference>
<sequence>MDAPHVRDEAANHYILTRSPPASTQTIAAVAARTRLHCFRSDDRNPNLLSSIPPETIHEKL</sequence>
<evidence type="ECO:0000313" key="3">
    <source>
        <dbReference type="Proteomes" id="UP000054928"/>
    </source>
</evidence>
<proteinExistence type="predicted"/>
<dbReference type="RefSeq" id="XP_024574160.1">
    <property type="nucleotide sequence ID" value="XM_024723155.1"/>
</dbReference>
<feature type="region of interest" description="Disordered" evidence="1">
    <location>
        <begin position="42"/>
        <end position="61"/>
    </location>
</feature>
<accession>A0A0P1ABJ2</accession>
<organism evidence="2 3">
    <name type="scientific">Plasmopara halstedii</name>
    <name type="common">Downy mildew of sunflower</name>
    <dbReference type="NCBI Taxonomy" id="4781"/>
    <lineage>
        <taxon>Eukaryota</taxon>
        <taxon>Sar</taxon>
        <taxon>Stramenopiles</taxon>
        <taxon>Oomycota</taxon>
        <taxon>Peronosporomycetes</taxon>
        <taxon>Peronosporales</taxon>
        <taxon>Peronosporaceae</taxon>
        <taxon>Plasmopara</taxon>
    </lineage>
</organism>
<dbReference type="GeneID" id="36400901"/>
<dbReference type="Proteomes" id="UP000054928">
    <property type="component" value="Unassembled WGS sequence"/>
</dbReference>
<protein>
    <submittedName>
        <fullName evidence="2">Uncharacterized protein</fullName>
    </submittedName>
</protein>
<reference evidence="3" key="1">
    <citation type="submission" date="2014-09" db="EMBL/GenBank/DDBJ databases">
        <authorList>
            <person name="Sharma Rahul"/>
            <person name="Thines Marco"/>
        </authorList>
    </citation>
    <scope>NUCLEOTIDE SEQUENCE [LARGE SCALE GENOMIC DNA]</scope>
</reference>